<evidence type="ECO:0000313" key="7">
    <source>
        <dbReference type="EMBL" id="CAB4981794.1"/>
    </source>
</evidence>
<dbReference type="AlphaFoldDB" id="A0A6J7UXN5"/>
<evidence type="ECO:0000256" key="1">
    <source>
        <dbReference type="ARBA" id="ARBA00006525"/>
    </source>
</evidence>
<proteinExistence type="inferred from homology"/>
<feature type="domain" description="DprA winged helix" evidence="4">
    <location>
        <begin position="324"/>
        <end position="381"/>
    </location>
</feature>
<evidence type="ECO:0000259" key="4">
    <source>
        <dbReference type="Pfam" id="PF17782"/>
    </source>
</evidence>
<dbReference type="PANTHER" id="PTHR43022">
    <property type="entry name" value="PROTEIN SMF"/>
    <property type="match status" value="1"/>
</dbReference>
<dbReference type="EMBL" id="CAFBPW010000107">
    <property type="protein sequence ID" value="CAB5034825.1"/>
    <property type="molecule type" value="Genomic_DNA"/>
</dbReference>
<dbReference type="PANTHER" id="PTHR43022:SF1">
    <property type="entry name" value="PROTEIN SMF"/>
    <property type="match status" value="1"/>
</dbReference>
<evidence type="ECO:0000313" key="9">
    <source>
        <dbReference type="EMBL" id="CAB5069218.1"/>
    </source>
</evidence>
<dbReference type="EMBL" id="CAFBOG010000090">
    <property type="protein sequence ID" value="CAB4981794.1"/>
    <property type="molecule type" value="Genomic_DNA"/>
</dbReference>
<dbReference type="InterPro" id="IPR041614">
    <property type="entry name" value="DprA_WH"/>
</dbReference>
<dbReference type="EMBL" id="CAFAAQ010000087">
    <property type="protein sequence ID" value="CAB4809507.1"/>
    <property type="molecule type" value="Genomic_DNA"/>
</dbReference>
<accession>A0A6J7UXN5</accession>
<evidence type="ECO:0000313" key="6">
    <source>
        <dbReference type="EMBL" id="CAB4809507.1"/>
    </source>
</evidence>
<dbReference type="InterPro" id="IPR057666">
    <property type="entry name" value="DrpA_SLOG"/>
</dbReference>
<evidence type="ECO:0000256" key="2">
    <source>
        <dbReference type="SAM" id="MobiDB-lite"/>
    </source>
</evidence>
<dbReference type="Gene3D" id="3.40.50.450">
    <property type="match status" value="1"/>
</dbReference>
<feature type="domain" description="Smf/DprA SLOG" evidence="3">
    <location>
        <begin position="96"/>
        <end position="305"/>
    </location>
</feature>
<dbReference type="InterPro" id="IPR003488">
    <property type="entry name" value="DprA"/>
</dbReference>
<evidence type="ECO:0000313" key="5">
    <source>
        <dbReference type="EMBL" id="CAB4700035.1"/>
    </source>
</evidence>
<evidence type="ECO:0000313" key="8">
    <source>
        <dbReference type="EMBL" id="CAB5034825.1"/>
    </source>
</evidence>
<dbReference type="Pfam" id="PF02481">
    <property type="entry name" value="DNA_processg_A"/>
    <property type="match status" value="1"/>
</dbReference>
<sequence length="400" mass="41602">MTQFAATQNPSPDLPHEAYLTALASLEQVGPARMRWLLSYGSPEMVWQLLRAGKIRNPPARLAVKPPQLTEWVAQANSADPQQIWNACCALGVGVVSLGSPGYPPALAADIDPPVVLFHLGNPDLLSAPSVAIVGTRRATGYGLRVAEELGAGLAQAGVMVVSGLALGIDAAAHFGALSVGASGAAVAAVVGSGLHAPCPVRNRKLASRVASSGVIFSEVPPEVSGAPWRFPVRNRILAALSDAVVVVESPGAGGSMHTVREALTRDIPVLSVPGPIDSRASEGTNRLLSDGAEPCLGVDDVLMAIGLGGKQSNTSAPSPIPSQPDTRPVPDEAGERALATIGWRPVSVEHLAARSGLEFQQLASTLAWLETHGWIQRTGGWIERRAKPDGSERLGRRAT</sequence>
<dbReference type="EMBL" id="CAEZXS010000096">
    <property type="protein sequence ID" value="CAB4700035.1"/>
    <property type="molecule type" value="Genomic_DNA"/>
</dbReference>
<dbReference type="GO" id="GO:0009294">
    <property type="term" value="P:DNA-mediated transformation"/>
    <property type="evidence" value="ECO:0007669"/>
    <property type="project" value="InterPro"/>
</dbReference>
<protein>
    <submittedName>
        <fullName evidence="9">Unannotated protein</fullName>
    </submittedName>
</protein>
<dbReference type="InterPro" id="IPR036388">
    <property type="entry name" value="WH-like_DNA-bd_sf"/>
</dbReference>
<name>A0A6J7UXN5_9ZZZZ</name>
<feature type="region of interest" description="Disordered" evidence="2">
    <location>
        <begin position="309"/>
        <end position="332"/>
    </location>
</feature>
<comment type="similarity">
    <text evidence="1">Belongs to the DprA/Smf family.</text>
</comment>
<dbReference type="SUPFAM" id="SSF102405">
    <property type="entry name" value="MCP/YpsA-like"/>
    <property type="match status" value="1"/>
</dbReference>
<dbReference type="EMBL" id="CAFBQW010000291">
    <property type="protein sequence ID" value="CAB5069218.1"/>
    <property type="molecule type" value="Genomic_DNA"/>
</dbReference>
<dbReference type="Gene3D" id="1.10.10.10">
    <property type="entry name" value="Winged helix-like DNA-binding domain superfamily/Winged helix DNA-binding domain"/>
    <property type="match status" value="1"/>
</dbReference>
<dbReference type="Pfam" id="PF17782">
    <property type="entry name" value="WHD_DprA"/>
    <property type="match status" value="1"/>
</dbReference>
<reference evidence="9" key="1">
    <citation type="submission" date="2020-05" db="EMBL/GenBank/DDBJ databases">
        <authorList>
            <person name="Chiriac C."/>
            <person name="Salcher M."/>
            <person name="Ghai R."/>
            <person name="Kavagutti S V."/>
        </authorList>
    </citation>
    <scope>NUCLEOTIDE SEQUENCE</scope>
</reference>
<organism evidence="9">
    <name type="scientific">freshwater metagenome</name>
    <dbReference type="NCBI Taxonomy" id="449393"/>
    <lineage>
        <taxon>unclassified sequences</taxon>
        <taxon>metagenomes</taxon>
        <taxon>ecological metagenomes</taxon>
    </lineage>
</organism>
<gene>
    <name evidence="5" type="ORF">UFOPK2582_00900</name>
    <name evidence="6" type="ORF">UFOPK3046_01053</name>
    <name evidence="7" type="ORF">UFOPK3914_01064</name>
    <name evidence="8" type="ORF">UFOPK4173_01026</name>
    <name evidence="9" type="ORF">UFOPK4354_01875</name>
</gene>
<evidence type="ECO:0000259" key="3">
    <source>
        <dbReference type="Pfam" id="PF02481"/>
    </source>
</evidence>